<organism evidence="2 3">
    <name type="scientific">Tricholomella constricta</name>
    <dbReference type="NCBI Taxonomy" id="117010"/>
    <lineage>
        <taxon>Eukaryota</taxon>
        <taxon>Fungi</taxon>
        <taxon>Dikarya</taxon>
        <taxon>Basidiomycota</taxon>
        <taxon>Agaricomycotina</taxon>
        <taxon>Agaricomycetes</taxon>
        <taxon>Agaricomycetidae</taxon>
        <taxon>Agaricales</taxon>
        <taxon>Tricholomatineae</taxon>
        <taxon>Lyophyllaceae</taxon>
        <taxon>Tricholomella</taxon>
    </lineage>
</organism>
<feature type="transmembrane region" description="Helical" evidence="1">
    <location>
        <begin position="330"/>
        <end position="354"/>
    </location>
</feature>
<dbReference type="AlphaFoldDB" id="A0A8H5M1U7"/>
<dbReference type="OrthoDB" id="3941538at2759"/>
<feature type="transmembrane region" description="Helical" evidence="1">
    <location>
        <begin position="471"/>
        <end position="489"/>
    </location>
</feature>
<keyword evidence="1" id="KW-1133">Transmembrane helix</keyword>
<keyword evidence="1" id="KW-0812">Transmembrane</keyword>
<dbReference type="Proteomes" id="UP000565441">
    <property type="component" value="Unassembled WGS sequence"/>
</dbReference>
<accession>A0A8H5M1U7</accession>
<reference evidence="2 3" key="1">
    <citation type="journal article" date="2020" name="ISME J.">
        <title>Uncovering the hidden diversity of litter-decomposition mechanisms in mushroom-forming fungi.</title>
        <authorList>
            <person name="Floudas D."/>
            <person name="Bentzer J."/>
            <person name="Ahren D."/>
            <person name="Johansson T."/>
            <person name="Persson P."/>
            <person name="Tunlid A."/>
        </authorList>
    </citation>
    <scope>NUCLEOTIDE SEQUENCE [LARGE SCALE GENOMIC DNA]</scope>
    <source>
        <strain evidence="2 3">CBS 661.87</strain>
    </source>
</reference>
<evidence type="ECO:0000313" key="3">
    <source>
        <dbReference type="Proteomes" id="UP000565441"/>
    </source>
</evidence>
<name>A0A8H5M1U7_9AGAR</name>
<feature type="transmembrane region" description="Helical" evidence="1">
    <location>
        <begin position="374"/>
        <end position="395"/>
    </location>
</feature>
<keyword evidence="3" id="KW-1185">Reference proteome</keyword>
<proteinExistence type="predicted"/>
<sequence length="500" mass="56658">MNAQESTPLLGSVANARTIQPVLRLPPISLAVRSVAALEADQIRFENIVNYDAFNFEDHPTEVAYALVVLLYLRNRRRKSSPAHDLYERWLSMKVDAHDAQILEKQVANIWTLFLAEYRTAHNIATVLWSQFPLDDSETKSYRVVDFLADSDSLLSLTAHPLVISSLEHAWRYGVSVGPAPLSNSVWLTRYDALATPRVAHFIDWISRVAFLVLLYHYLLYPIERPHTSDDWWEYRYGAREIFLIILPLSFAARSWTLASISSLLVPLAFLASLSSAPHPASFTFTFIQWAAILQPIGLNLPQAPSHLFLLQHSHSLPLAFLVTRGLSKILYPAILFFLPLILLATYLLSLSLVDAFFRLFSGQFNPTPMETRFTFLCFLLIVIILFFSSILFLATTTFSSPVPPDPWEIYSPVAGHAARRACARATVSYIGPYTYPAPFNLLRILFICVPQGVTRRLKVHVPGLTVAERALWRIVVGPFTTFVALLFWRPRWLLPYSGV</sequence>
<protein>
    <submittedName>
        <fullName evidence="2">Uncharacterized protein</fullName>
    </submittedName>
</protein>
<keyword evidence="1" id="KW-0472">Membrane</keyword>
<evidence type="ECO:0000256" key="1">
    <source>
        <dbReference type="SAM" id="Phobius"/>
    </source>
</evidence>
<dbReference type="EMBL" id="JAACJP010000023">
    <property type="protein sequence ID" value="KAF5377529.1"/>
    <property type="molecule type" value="Genomic_DNA"/>
</dbReference>
<comment type="caution">
    <text evidence="2">The sequence shown here is derived from an EMBL/GenBank/DDBJ whole genome shotgun (WGS) entry which is preliminary data.</text>
</comment>
<evidence type="ECO:0000313" key="2">
    <source>
        <dbReference type="EMBL" id="KAF5377529.1"/>
    </source>
</evidence>
<gene>
    <name evidence="2" type="ORF">D9615_005241</name>
</gene>